<reference evidence="1" key="1">
    <citation type="submission" date="2022-08" db="EMBL/GenBank/DDBJ databases">
        <title>Genome Sequence of Lecanicillium fungicola.</title>
        <authorList>
            <person name="Buettner E."/>
        </authorList>
    </citation>
    <scope>NUCLEOTIDE SEQUENCE</scope>
    <source>
        <strain evidence="1">Babe33</strain>
    </source>
</reference>
<evidence type="ECO:0000313" key="2">
    <source>
        <dbReference type="Proteomes" id="UP001143910"/>
    </source>
</evidence>
<organism evidence="1 2">
    <name type="scientific">Zarea fungicola</name>
    <dbReference type="NCBI Taxonomy" id="93591"/>
    <lineage>
        <taxon>Eukaryota</taxon>
        <taxon>Fungi</taxon>
        <taxon>Dikarya</taxon>
        <taxon>Ascomycota</taxon>
        <taxon>Pezizomycotina</taxon>
        <taxon>Sordariomycetes</taxon>
        <taxon>Hypocreomycetidae</taxon>
        <taxon>Hypocreales</taxon>
        <taxon>Cordycipitaceae</taxon>
        <taxon>Zarea</taxon>
    </lineage>
</organism>
<keyword evidence="2" id="KW-1185">Reference proteome</keyword>
<accession>A0ACC1NKW0</accession>
<sequence length="258" mass="28925">MPRRGRPVLNLTLEERRTRRRAQFVESQRKTRARKTQSVQLSCSGRAKVLTDNISHWTALADSYRCHSPNAESFGEPASSSAHEELRGGIWEAERQQDNPQVTTYSSHGTILDTAAEAVAVSSFLPASQNFLNDWLGVDAYTLPFRIEPSVEFSSLPENLSSNRQLNGSAIHKPPFFDYCSLKYIDTFSSSGSPSSYEELSFDNGFDSSHLLPEHPSNRNSFTGADKLWHEYPIEPMRPTTVSEAAFPGLWDLFGDMS</sequence>
<gene>
    <name evidence="1" type="ORF">NQ176_g2939</name>
</gene>
<dbReference type="EMBL" id="JANJQO010000239">
    <property type="protein sequence ID" value="KAJ2979957.1"/>
    <property type="molecule type" value="Genomic_DNA"/>
</dbReference>
<dbReference type="Proteomes" id="UP001143910">
    <property type="component" value="Unassembled WGS sequence"/>
</dbReference>
<name>A0ACC1NKW0_9HYPO</name>
<proteinExistence type="predicted"/>
<comment type="caution">
    <text evidence="1">The sequence shown here is derived from an EMBL/GenBank/DDBJ whole genome shotgun (WGS) entry which is preliminary data.</text>
</comment>
<evidence type="ECO:0000313" key="1">
    <source>
        <dbReference type="EMBL" id="KAJ2979957.1"/>
    </source>
</evidence>
<protein>
    <submittedName>
        <fullName evidence="1">Uncharacterized protein</fullName>
    </submittedName>
</protein>